<accession>A0A2V4B944</accession>
<evidence type="ECO:0000313" key="4">
    <source>
        <dbReference type="Proteomes" id="UP000249915"/>
    </source>
</evidence>
<keyword evidence="2" id="KW-0472">Membrane</keyword>
<dbReference type="AlphaFoldDB" id="A0A2V4B944"/>
<feature type="compositionally biased region" description="Basic and acidic residues" evidence="1">
    <location>
        <begin position="103"/>
        <end position="112"/>
    </location>
</feature>
<protein>
    <submittedName>
        <fullName evidence="3">Uncharacterized protein</fullName>
    </submittedName>
</protein>
<feature type="transmembrane region" description="Helical" evidence="2">
    <location>
        <begin position="39"/>
        <end position="60"/>
    </location>
</feature>
<name>A0A2V4B944_9PSEU</name>
<evidence type="ECO:0000256" key="1">
    <source>
        <dbReference type="SAM" id="MobiDB-lite"/>
    </source>
</evidence>
<proteinExistence type="predicted"/>
<comment type="caution">
    <text evidence="3">The sequence shown here is derived from an EMBL/GenBank/DDBJ whole genome shotgun (WGS) entry which is preliminary data.</text>
</comment>
<keyword evidence="2" id="KW-0812">Transmembrane</keyword>
<dbReference type="EMBL" id="MASW01000001">
    <property type="protein sequence ID" value="PXY31686.1"/>
    <property type="molecule type" value="Genomic_DNA"/>
</dbReference>
<organism evidence="3 4">
    <name type="scientific">Prauserella muralis</name>
    <dbReference type="NCBI Taxonomy" id="588067"/>
    <lineage>
        <taxon>Bacteria</taxon>
        <taxon>Bacillati</taxon>
        <taxon>Actinomycetota</taxon>
        <taxon>Actinomycetes</taxon>
        <taxon>Pseudonocardiales</taxon>
        <taxon>Pseudonocardiaceae</taxon>
        <taxon>Prauserella</taxon>
    </lineage>
</organism>
<evidence type="ECO:0000313" key="3">
    <source>
        <dbReference type="EMBL" id="PXY31686.1"/>
    </source>
</evidence>
<keyword evidence="4" id="KW-1185">Reference proteome</keyword>
<keyword evidence="2" id="KW-1133">Transmembrane helix</keyword>
<sequence length="112" mass="12052">MPTRDTNVHTGQPRTRTEIAAEWVVWHCGELAGVTGPAVLAATVNGWFGLASVAVAAGWITKEVRFRREQQQIRDQRALPPAPADQDTTDDETAGQVTEDAGEGQRDKGVSA</sequence>
<gene>
    <name evidence="3" type="ORF">BAY60_04810</name>
</gene>
<reference evidence="3 4" key="1">
    <citation type="submission" date="2016-07" db="EMBL/GenBank/DDBJ databases">
        <title>Draft genome sequence of Prauserella muralis DSM 45305, isolated from a mould-covered wall in an indoor environment.</title>
        <authorList>
            <person name="Ruckert C."/>
            <person name="Albersmeier A."/>
            <person name="Jiang C.-L."/>
            <person name="Jiang Y."/>
            <person name="Kalinowski J."/>
            <person name="Schneider O."/>
            <person name="Winkler A."/>
            <person name="Zotchev S.B."/>
        </authorList>
    </citation>
    <scope>NUCLEOTIDE SEQUENCE [LARGE SCALE GENOMIC DNA]</scope>
    <source>
        <strain evidence="3 4">DSM 45305</strain>
    </source>
</reference>
<feature type="region of interest" description="Disordered" evidence="1">
    <location>
        <begin position="71"/>
        <end position="112"/>
    </location>
</feature>
<dbReference type="Proteomes" id="UP000249915">
    <property type="component" value="Unassembled WGS sequence"/>
</dbReference>
<evidence type="ECO:0000256" key="2">
    <source>
        <dbReference type="SAM" id="Phobius"/>
    </source>
</evidence>
<dbReference type="OrthoDB" id="3629408at2"/>
<dbReference type="RefSeq" id="WP_112279716.1">
    <property type="nucleotide sequence ID" value="NZ_MASW01000001.1"/>
</dbReference>